<feature type="region of interest" description="Disordered" evidence="1">
    <location>
        <begin position="488"/>
        <end position="541"/>
    </location>
</feature>
<dbReference type="Proteomes" id="UP001499851">
    <property type="component" value="Unassembled WGS sequence"/>
</dbReference>
<reference evidence="2 3" key="1">
    <citation type="journal article" date="2019" name="Int. J. Syst. Evol. Microbiol.">
        <title>The Global Catalogue of Microorganisms (GCM) 10K type strain sequencing project: providing services to taxonomists for standard genome sequencing and annotation.</title>
        <authorList>
            <consortium name="The Broad Institute Genomics Platform"/>
            <consortium name="The Broad Institute Genome Sequencing Center for Infectious Disease"/>
            <person name="Wu L."/>
            <person name="Ma J."/>
        </authorList>
    </citation>
    <scope>NUCLEOTIDE SEQUENCE [LARGE SCALE GENOMIC DNA]</scope>
    <source>
        <strain evidence="2 3">JCM 16001</strain>
    </source>
</reference>
<comment type="caution">
    <text evidence="2">The sequence shown here is derived from an EMBL/GenBank/DDBJ whole genome shotgun (WGS) entry which is preliminary data.</text>
</comment>
<gene>
    <name evidence="2" type="ORF">GCM10009830_30980</name>
</gene>
<protein>
    <submittedName>
        <fullName evidence="2">Uncharacterized protein</fullName>
    </submittedName>
</protein>
<sequence length="541" mass="58146">MAGYIEGPDHSATNVKPALDRFWEALIKRWQREAARSFLSQEAVSTGIVVNPDAKLEWPYLRKPAVDLHRSVCDYIQWVQGPDGTTTPMFCKGRMPASAPATMSGDITCPLPQIMGAVHGWAKTERDAIERKVLKFDAQELPELDTAYAALKGLYETIAEAGPAPDGSRTGQGGSLSGTVADLSDGDGTSQHWWVEWSGLAADAFKGGFLMSTLPTLANHRVLAVELAKLVHFRSGIIQMGRNDTLHLINQAATGLGATGPAKDGNAWVVLEGLAKVLAFAKGPGEAAGKALDLIAFLGEQILPARDTVKYTGDHRTIVRDLSQHMDTLRDGVDAKEVEYQTGTRDLRSALDAVGSFDLELYDLTKNDGQGRRSDEEREPEDRQGFTADTAKLLELAAKLGLAAGAYEQLPARLEPVRAAAGHFTDREGNATPADADVLAMVEEFGGFLATTAGRYYLARDQVSGAAEDYEASDGDVSKAFTELLGRFEDSAGGRQRPAEDFDPGEQAAETDRAATADDDPYSNATGQVYETTAHAEDRAA</sequence>
<accession>A0ABN2H4S9</accession>
<evidence type="ECO:0000313" key="3">
    <source>
        <dbReference type="Proteomes" id="UP001499851"/>
    </source>
</evidence>
<name>A0ABN2H4S9_9ACTN</name>
<dbReference type="EMBL" id="BAAAQF010000010">
    <property type="protein sequence ID" value="GAA1681638.1"/>
    <property type="molecule type" value="Genomic_DNA"/>
</dbReference>
<evidence type="ECO:0000256" key="1">
    <source>
        <dbReference type="SAM" id="MobiDB-lite"/>
    </source>
</evidence>
<dbReference type="RefSeq" id="WP_344487909.1">
    <property type="nucleotide sequence ID" value="NZ_BAAAQF010000010.1"/>
</dbReference>
<feature type="region of interest" description="Disordered" evidence="1">
    <location>
        <begin position="366"/>
        <end position="386"/>
    </location>
</feature>
<feature type="compositionally biased region" description="Basic and acidic residues" evidence="1">
    <location>
        <begin position="366"/>
        <end position="384"/>
    </location>
</feature>
<proteinExistence type="predicted"/>
<organism evidence="2 3">
    <name type="scientific">Glycomyces endophyticus</name>
    <dbReference type="NCBI Taxonomy" id="480996"/>
    <lineage>
        <taxon>Bacteria</taxon>
        <taxon>Bacillati</taxon>
        <taxon>Actinomycetota</taxon>
        <taxon>Actinomycetes</taxon>
        <taxon>Glycomycetales</taxon>
        <taxon>Glycomycetaceae</taxon>
        <taxon>Glycomyces</taxon>
    </lineage>
</organism>
<feature type="region of interest" description="Disordered" evidence="1">
    <location>
        <begin position="162"/>
        <end position="182"/>
    </location>
</feature>
<evidence type="ECO:0000313" key="2">
    <source>
        <dbReference type="EMBL" id="GAA1681638.1"/>
    </source>
</evidence>
<feature type="compositionally biased region" description="Basic and acidic residues" evidence="1">
    <location>
        <begin position="488"/>
        <end position="500"/>
    </location>
</feature>
<keyword evidence="3" id="KW-1185">Reference proteome</keyword>